<protein>
    <submittedName>
        <fullName evidence="1">Uncharacterized protein</fullName>
    </submittedName>
</protein>
<gene>
    <name evidence="1" type="ORF">HNQ97_003668</name>
</gene>
<name>A0ABR6C9G5_9HYPH</name>
<reference evidence="1 2" key="1">
    <citation type="submission" date="2020-08" db="EMBL/GenBank/DDBJ databases">
        <title>Genomic Encyclopedia of Type Strains, Phase IV (KMG-IV): sequencing the most valuable type-strain genomes for metagenomic binning, comparative biology and taxonomic classification.</title>
        <authorList>
            <person name="Goeker M."/>
        </authorList>
    </citation>
    <scope>NUCLEOTIDE SEQUENCE [LARGE SCALE GENOMIC DNA]</scope>
    <source>
        <strain evidence="1 2">DSM 17455</strain>
    </source>
</reference>
<evidence type="ECO:0000313" key="2">
    <source>
        <dbReference type="Proteomes" id="UP000587524"/>
    </source>
</evidence>
<proteinExistence type="predicted"/>
<sequence length="119" mass="12865">MTTATTETYLDDTAYRILVEHLTHILRRYKKSLFNPNPAEDAAGLKMHLLAALRTSNIDTGDLVLGAGGVTGTKRQELVEALADIEPDSGTAAYEPDGVKRVLGETGNIWPASIREDVA</sequence>
<dbReference type="Proteomes" id="UP000587524">
    <property type="component" value="Unassembled WGS sequence"/>
</dbReference>
<comment type="caution">
    <text evidence="1">The sequence shown here is derived from an EMBL/GenBank/DDBJ whole genome shotgun (WGS) entry which is preliminary data.</text>
</comment>
<accession>A0ABR6C9G5</accession>
<organism evidence="1 2">
    <name type="scientific">Aminobacter ciceronei</name>
    <dbReference type="NCBI Taxonomy" id="150723"/>
    <lineage>
        <taxon>Bacteria</taxon>
        <taxon>Pseudomonadati</taxon>
        <taxon>Pseudomonadota</taxon>
        <taxon>Alphaproteobacteria</taxon>
        <taxon>Hyphomicrobiales</taxon>
        <taxon>Phyllobacteriaceae</taxon>
        <taxon>Aminobacter</taxon>
    </lineage>
</organism>
<evidence type="ECO:0000313" key="1">
    <source>
        <dbReference type="EMBL" id="MBA9021662.1"/>
    </source>
</evidence>
<keyword evidence="2" id="KW-1185">Reference proteome</keyword>
<dbReference type="RefSeq" id="WP_182574821.1">
    <property type="nucleotide sequence ID" value="NZ_JACJHY010000017.1"/>
</dbReference>
<dbReference type="EMBL" id="JACJHZ010000017">
    <property type="protein sequence ID" value="MBA9021662.1"/>
    <property type="molecule type" value="Genomic_DNA"/>
</dbReference>